<evidence type="ECO:0000313" key="2">
    <source>
        <dbReference type="EMBL" id="BAB30076.1"/>
    </source>
</evidence>
<reference evidence="2" key="4">
    <citation type="submission" date="2000-07" db="EMBL/GenBank/DDBJ databases">
        <authorList>
            <person name="Adachi J."/>
            <person name="Aizawa K."/>
            <person name="Akahira S."/>
            <person name="Akimura T."/>
            <person name="Arai A."/>
            <person name="Aono H."/>
            <person name="Arakawa T."/>
            <person name="Bono H."/>
            <person name="Carninci P."/>
            <person name="Fukuda S."/>
            <person name="Fukunishi Y."/>
            <person name="Furuno M."/>
            <person name="Hanagaki T."/>
            <person name="Hara A."/>
            <person name="Hayatsu N."/>
            <person name="Hiramoto K."/>
            <person name="Hiraoka T."/>
            <person name="Hori F."/>
            <person name="Imotani K."/>
            <person name="Ishii Y."/>
            <person name="Itoh M."/>
            <person name="Izawa M."/>
            <person name="Kasukawa T."/>
            <person name="Kato H."/>
            <person name="Kawai J."/>
            <person name="Kojima Y."/>
            <person name="Konno H."/>
            <person name="Kouda M."/>
            <person name="Koya S."/>
            <person name="Kurihara C."/>
            <person name="Matsuyama T."/>
            <person name="Miyazaki A."/>
            <person name="Nishi K."/>
            <person name="Nomura K."/>
            <person name="Numazaki R."/>
            <person name="Ohno M."/>
            <person name="Okazaki Y."/>
            <person name="Okido T."/>
            <person name="Owa C."/>
            <person name="Saito H."/>
            <person name="Saito R."/>
            <person name="Sakai C."/>
            <person name="Sakai K."/>
            <person name="Sano H."/>
            <person name="Sasaki D."/>
            <person name="Shibata K."/>
            <person name="Shibata Y."/>
            <person name="Shinagawa A."/>
            <person name="Shiraki T."/>
            <person name="Sogabe Y."/>
            <person name="Suzuki H."/>
            <person name="Tagami M."/>
            <person name="Tagawa A."/>
            <person name="Takahashi F."/>
            <person name="Tanaka T."/>
            <person name="Tejima Y."/>
            <person name="Toya T."/>
            <person name="Yamamura T."/>
            <person name="Yasunishi A."/>
            <person name="Yoshida K."/>
            <person name="Yoshino M."/>
            <person name="Muramatsu M."/>
            <person name="Hayashizaki Y."/>
        </authorList>
    </citation>
    <scope>NUCLEOTIDE SEQUENCE</scope>
    <source>
        <strain evidence="2">C57BL/6J</strain>
        <tissue evidence="2">Testis</tissue>
    </source>
</reference>
<dbReference type="AGR" id="MGI:1929260"/>
<feature type="region of interest" description="Disordered" evidence="1">
    <location>
        <begin position="1"/>
        <end position="88"/>
    </location>
</feature>
<reference evidence="2" key="1">
    <citation type="journal article" date="1999" name="Methods Enzymol.">
        <title>High-efficiency full-length cDNA cloning.</title>
        <authorList>
            <person name="Carninci P."/>
            <person name="Hayashizaki Y."/>
        </authorList>
    </citation>
    <scope>NUCLEOTIDE SEQUENCE</scope>
    <source>
        <strain evidence="2">C57BL/6J</strain>
        <tissue evidence="2">Testis</tissue>
    </source>
</reference>
<protein>
    <submittedName>
        <fullName evidence="2">Uncharacterized protein</fullName>
    </submittedName>
</protein>
<dbReference type="EMBL" id="AK016000">
    <property type="protein sequence ID" value="BAB30076.1"/>
    <property type="molecule type" value="mRNA"/>
</dbReference>
<evidence type="ECO:0000256" key="1">
    <source>
        <dbReference type="SAM" id="MobiDB-lite"/>
    </source>
</evidence>
<feature type="non-terminal residue" evidence="2">
    <location>
        <position position="1"/>
    </location>
</feature>
<organism evidence="2">
    <name type="scientific">Mus musculus</name>
    <name type="common">Mouse</name>
    <dbReference type="NCBI Taxonomy" id="10090"/>
    <lineage>
        <taxon>Eukaryota</taxon>
        <taxon>Metazoa</taxon>
        <taxon>Chordata</taxon>
        <taxon>Craniata</taxon>
        <taxon>Vertebrata</taxon>
        <taxon>Euteleostomi</taxon>
        <taxon>Mammalia</taxon>
        <taxon>Eutheria</taxon>
        <taxon>Euarchontoglires</taxon>
        <taxon>Glires</taxon>
        <taxon>Rodentia</taxon>
        <taxon>Myomorpha</taxon>
        <taxon>Muroidea</taxon>
        <taxon>Muridae</taxon>
        <taxon>Murinae</taxon>
        <taxon>Mus</taxon>
        <taxon>Mus</taxon>
    </lineage>
</organism>
<name>Q9CUI0_MOUSE</name>
<reference evidence="2" key="5">
    <citation type="journal article" date="2001" name="Nature">
        <title>Functional annotation of a full-length mouse cDNA collection.</title>
        <authorList>
            <consortium name="The RIKEN Genome Exploration Research Group Phase II Team and the FANTOM Consortium"/>
        </authorList>
    </citation>
    <scope>NUCLEOTIDE SEQUENCE</scope>
    <source>
        <strain evidence="2">C57BL/6J</strain>
        <tissue evidence="2">Testis</tissue>
    </source>
</reference>
<reference evidence="2" key="7">
    <citation type="journal article" date="2005" name="Science">
        <title>The Transcriptional Landscape of the Mammalian Genome.</title>
        <authorList>
            <consortium name="The FANTOM Consortium"/>
            <consortium name="Riken Genome Exploration Research Group and Genome Science Group (Genome Network Project Core Group)"/>
        </authorList>
    </citation>
    <scope>NUCLEOTIDE SEQUENCE</scope>
    <source>
        <strain evidence="2">C57BL/6J</strain>
        <tissue evidence="2">Testis</tissue>
    </source>
</reference>
<dbReference type="MGI" id="MGI:1929260">
    <property type="gene designation" value="Mtch2"/>
</dbReference>
<proteinExistence type="evidence at transcript level"/>
<accession>Q9CUI0</accession>
<evidence type="ECO:0000313" key="3">
    <source>
        <dbReference type="MGI" id="MGI:1929260"/>
    </source>
</evidence>
<reference evidence="2" key="8">
    <citation type="journal article" date="2005" name="Science">
        <title>Antisense Transcription in the Mammalian Transcriptome.</title>
        <authorList>
            <consortium name="RIKEN Genome Exploration Research Group and Genome Science Group (Genome Network Project Core Group) and the FANTOM Consortium"/>
        </authorList>
    </citation>
    <scope>NUCLEOTIDE SEQUENCE</scope>
    <source>
        <strain evidence="2">C57BL/6J</strain>
        <tissue evidence="2">Testis</tissue>
    </source>
</reference>
<dbReference type="AlphaFoldDB" id="Q9CUI0"/>
<reference evidence="2" key="3">
    <citation type="journal article" date="2000" name="Genome Res.">
        <title>RIKEN integrated sequence analysis (RISA) system--384-format sequencing pipeline with 384 multicapillary sequencer.</title>
        <authorList>
            <person name="Shibata K."/>
            <person name="Itoh M."/>
            <person name="Aizawa K."/>
            <person name="Nagaoka S."/>
            <person name="Sasaki N."/>
            <person name="Carninci P."/>
            <person name="Konno H."/>
            <person name="Akiyama J."/>
            <person name="Nishi K."/>
            <person name="Kitsunai T."/>
            <person name="Tashiro H."/>
            <person name="Itoh M."/>
            <person name="Sumi N."/>
            <person name="Ishii Y."/>
            <person name="Nakamura S."/>
            <person name="Hazama M."/>
            <person name="Nishine T."/>
            <person name="Harada A."/>
            <person name="Yamamoto R."/>
            <person name="Matsumoto H."/>
            <person name="Sakaguchi S."/>
            <person name="Ikegami T."/>
            <person name="Kashiwagi K."/>
            <person name="Fujiwake S."/>
            <person name="Inoue K."/>
            <person name="Togawa Y."/>
            <person name="Izawa M."/>
            <person name="Ohara E."/>
            <person name="Watahiki M."/>
            <person name="Yoneda Y."/>
            <person name="Ishikawa T."/>
            <person name="Ozawa K."/>
            <person name="Tanaka T."/>
            <person name="Matsuura S."/>
            <person name="Kawai J."/>
            <person name="Okazaki Y."/>
            <person name="Muramatsu M."/>
            <person name="Inoue Y."/>
            <person name="Kira A."/>
            <person name="Hayashizaki Y."/>
        </authorList>
    </citation>
    <scope>NUCLEOTIDE SEQUENCE</scope>
    <source>
        <strain evidence="2">C57BL/6J</strain>
        <tissue evidence="2">Testis</tissue>
    </source>
</reference>
<dbReference type="iPTMnet" id="Q9CUI0"/>
<gene>
    <name evidence="3" type="primary">Mtch2</name>
</gene>
<reference evidence="2" key="6">
    <citation type="journal article" date="2002" name="Nature">
        <title>Analysis of the mouse transcriptome based on functional annotation of 60,770 full-length cDNAs.</title>
        <authorList>
            <consortium name="The FANTOM Consortium and the RIKEN Genome Exploration Research Group Phase I and II Team"/>
        </authorList>
    </citation>
    <scope>NUCLEOTIDE SEQUENCE</scope>
    <source>
        <strain evidence="2">C57BL/6J</strain>
        <tissue evidence="2">Testis</tissue>
    </source>
</reference>
<reference evidence="2" key="2">
    <citation type="journal article" date="2000" name="Genome Res.">
        <title>Normalization and subtraction of cap-trapper-selected cDNAs to prepare full-length cDNA libraries for rapid discovery of new genes.</title>
        <authorList>
            <person name="Carninci P."/>
            <person name="Shibata Y."/>
            <person name="Hayatsu N."/>
            <person name="Sugahara Y."/>
            <person name="Shibata K."/>
            <person name="Itoh M."/>
            <person name="Konno H."/>
            <person name="Okazaki Y."/>
            <person name="Muramatsu M."/>
            <person name="Hayashizaki Y."/>
        </authorList>
    </citation>
    <scope>NUCLEOTIDE SEQUENCE</scope>
    <source>
        <strain evidence="2">C57BL/6J</strain>
        <tissue evidence="2">Testis</tissue>
    </source>
</reference>
<sequence>GAARRGGPVKPAPPTRDLEPAVSLGDSVCPSVRGCHHGGRGQSGAPGLRSHHPVPAAHVRESAHPGTTSTASRPSRRHLEARPGQAGSLSAANCHPCLPWPVTLLNFVFPFPDPGRLPPRASQPFSCRPSDTGVHLTSFTPPQRNISNSRREITHLWANLKF</sequence>